<gene>
    <name evidence="1" type="ORF">ECPE_LOCUS6974</name>
</gene>
<dbReference type="SMART" id="SM00696">
    <property type="entry name" value="DM9"/>
    <property type="match status" value="2"/>
</dbReference>
<evidence type="ECO:0000313" key="2">
    <source>
        <dbReference type="Proteomes" id="UP000272942"/>
    </source>
</evidence>
<organism evidence="3">
    <name type="scientific">Echinostoma caproni</name>
    <dbReference type="NCBI Taxonomy" id="27848"/>
    <lineage>
        <taxon>Eukaryota</taxon>
        <taxon>Metazoa</taxon>
        <taxon>Spiralia</taxon>
        <taxon>Lophotrochozoa</taxon>
        <taxon>Platyhelminthes</taxon>
        <taxon>Trematoda</taxon>
        <taxon>Digenea</taxon>
        <taxon>Plagiorchiida</taxon>
        <taxon>Echinostomata</taxon>
        <taxon>Echinostomatoidea</taxon>
        <taxon>Echinostomatidae</taxon>
        <taxon>Echinostoma</taxon>
    </lineage>
</organism>
<proteinExistence type="predicted"/>
<dbReference type="PANTHER" id="PTHR31649">
    <property type="entry name" value="AGAP009604-PA"/>
    <property type="match status" value="1"/>
</dbReference>
<keyword evidence="2" id="KW-1185">Reference proteome</keyword>
<name>A0A183AJ39_9TREM</name>
<dbReference type="PANTHER" id="PTHR31649:SF1">
    <property type="entry name" value="FARNESOIC ACID O-METHYL TRANSFERASE DOMAIN-CONTAINING PROTEIN"/>
    <property type="match status" value="1"/>
</dbReference>
<evidence type="ECO:0000313" key="3">
    <source>
        <dbReference type="WBParaSite" id="ECPE_0000698801-mRNA-1"/>
    </source>
</evidence>
<dbReference type="Pfam" id="PF11901">
    <property type="entry name" value="DM9"/>
    <property type="match status" value="1"/>
</dbReference>
<dbReference type="InterPro" id="IPR006616">
    <property type="entry name" value="DM9_repeat"/>
</dbReference>
<accession>A0A183AJ39</accession>
<dbReference type="WBParaSite" id="ECPE_0000698801-mRNA-1">
    <property type="protein sequence ID" value="ECPE_0000698801-mRNA-1"/>
    <property type="gene ID" value="ECPE_0000698801"/>
</dbReference>
<dbReference type="AlphaFoldDB" id="A0A183AJ39"/>
<reference evidence="1 2" key="2">
    <citation type="submission" date="2018-11" db="EMBL/GenBank/DDBJ databases">
        <authorList>
            <consortium name="Pathogen Informatics"/>
        </authorList>
    </citation>
    <scope>NUCLEOTIDE SEQUENCE [LARGE SCALE GENOMIC DNA]</scope>
    <source>
        <strain evidence="1 2">Egypt</strain>
    </source>
</reference>
<dbReference type="OrthoDB" id="2142040at2759"/>
<reference evidence="3" key="1">
    <citation type="submission" date="2016-06" db="UniProtKB">
        <authorList>
            <consortium name="WormBaseParasite"/>
        </authorList>
    </citation>
    <scope>IDENTIFICATION</scope>
</reference>
<sequence>MAKCGAGWQLTLSWVTAADGYLPEGALGIGQDVYVARAIHENEFVPGKFVPATKHTFIPYGGGEHPHSVYQVLCVTGIQCGKCYKWVPDEGGHVPKDSVVASIAGDGQPVYIARAEMNGQKVVGKVHTGHKNAYFPSGGKEVPLDHYEVLVWLKKG</sequence>
<dbReference type="Proteomes" id="UP000272942">
    <property type="component" value="Unassembled WGS sequence"/>
</dbReference>
<protein>
    <submittedName>
        <fullName evidence="3">DUF3421 domain-containing protein</fullName>
    </submittedName>
</protein>
<evidence type="ECO:0000313" key="1">
    <source>
        <dbReference type="EMBL" id="VDP79822.1"/>
    </source>
</evidence>
<dbReference type="EMBL" id="UZAN01044015">
    <property type="protein sequence ID" value="VDP79822.1"/>
    <property type="molecule type" value="Genomic_DNA"/>
</dbReference>